<comment type="caution">
    <text evidence="3">The sequence shown here is derived from an EMBL/GenBank/DDBJ whole genome shotgun (WGS) entry which is preliminary data.</text>
</comment>
<accession>A0ABQ8L8W0</accession>
<protein>
    <submittedName>
        <fullName evidence="3">Guanylate-binding protein 1</fullName>
    </submittedName>
</protein>
<reference evidence="3 4" key="1">
    <citation type="submission" date="2022-01" db="EMBL/GenBank/DDBJ databases">
        <title>A high-quality chromosome-level genome assembly of rohu carp, Labeo rohita.</title>
        <authorList>
            <person name="Arick M.A. II"/>
            <person name="Hsu C.-Y."/>
            <person name="Magbanua Z."/>
            <person name="Pechanova O."/>
            <person name="Grover C."/>
            <person name="Miller E."/>
            <person name="Thrash A."/>
            <person name="Ezzel L."/>
            <person name="Alam S."/>
            <person name="Benzie J."/>
            <person name="Hamilton M."/>
            <person name="Karsi A."/>
            <person name="Lawrence M.L."/>
            <person name="Peterson D.G."/>
        </authorList>
    </citation>
    <scope>NUCLEOTIDE SEQUENCE [LARGE SCALE GENOMIC DNA]</scope>
    <source>
        <strain evidence="4">BAU-BD-2019</strain>
        <tissue evidence="3">Blood</tissue>
    </source>
</reference>
<dbReference type="SUPFAM" id="SSF48340">
    <property type="entry name" value="Interferon-induced guanylate-binding protein 1 (GBP1), C-terminal domain"/>
    <property type="match status" value="1"/>
</dbReference>
<feature type="coiled-coil region" evidence="1">
    <location>
        <begin position="61"/>
        <end position="88"/>
    </location>
</feature>
<keyword evidence="4" id="KW-1185">Reference proteome</keyword>
<dbReference type="InterPro" id="IPR036543">
    <property type="entry name" value="Guanylate-bd_C_sf"/>
</dbReference>
<dbReference type="Proteomes" id="UP000830375">
    <property type="component" value="Unassembled WGS sequence"/>
</dbReference>
<dbReference type="Gene3D" id="1.20.1000.10">
    <property type="entry name" value="Guanylate-binding protein, C-terminal domain"/>
    <property type="match status" value="1"/>
</dbReference>
<dbReference type="Pfam" id="PF02841">
    <property type="entry name" value="GBP_C"/>
    <property type="match status" value="1"/>
</dbReference>
<name>A0ABQ8L8W0_LABRO</name>
<organism evidence="3 4">
    <name type="scientific">Labeo rohita</name>
    <name type="common">Indian major carp</name>
    <name type="synonym">Cyprinus rohita</name>
    <dbReference type="NCBI Taxonomy" id="84645"/>
    <lineage>
        <taxon>Eukaryota</taxon>
        <taxon>Metazoa</taxon>
        <taxon>Chordata</taxon>
        <taxon>Craniata</taxon>
        <taxon>Vertebrata</taxon>
        <taxon>Euteleostomi</taxon>
        <taxon>Actinopterygii</taxon>
        <taxon>Neopterygii</taxon>
        <taxon>Teleostei</taxon>
        <taxon>Ostariophysi</taxon>
        <taxon>Cypriniformes</taxon>
        <taxon>Cyprinidae</taxon>
        <taxon>Labeoninae</taxon>
        <taxon>Labeonini</taxon>
        <taxon>Labeo</taxon>
    </lineage>
</organism>
<dbReference type="InterPro" id="IPR003191">
    <property type="entry name" value="Guanylate-bd/ATL_C"/>
</dbReference>
<gene>
    <name evidence="3" type="ORF">H4Q32_027536</name>
</gene>
<dbReference type="EMBL" id="JACTAM010000566">
    <property type="protein sequence ID" value="KAI2647133.1"/>
    <property type="molecule type" value="Genomic_DNA"/>
</dbReference>
<sequence length="117" mass="14171">MQRQLEKMMATEQQKNEERVRQITQKMNMEMLCQKQEMNRAMDSKLKEQAAMMESGFQEKANQMNWEIQELRRKNNEAEERRFTEFEELDHVEERHLYFHNRVNQTAALNSDCPGTV</sequence>
<proteinExistence type="predicted"/>
<evidence type="ECO:0000259" key="2">
    <source>
        <dbReference type="Pfam" id="PF02841"/>
    </source>
</evidence>
<keyword evidence="1" id="KW-0175">Coiled coil</keyword>
<feature type="domain" description="Guanylate-binding protein/Atlastin C-terminal" evidence="2">
    <location>
        <begin position="2"/>
        <end position="72"/>
    </location>
</feature>
<evidence type="ECO:0000313" key="4">
    <source>
        <dbReference type="Proteomes" id="UP000830375"/>
    </source>
</evidence>
<evidence type="ECO:0000256" key="1">
    <source>
        <dbReference type="SAM" id="Coils"/>
    </source>
</evidence>
<evidence type="ECO:0000313" key="3">
    <source>
        <dbReference type="EMBL" id="KAI2647133.1"/>
    </source>
</evidence>